<keyword evidence="1" id="KW-0812">Transmembrane</keyword>
<feature type="transmembrane region" description="Helical" evidence="1">
    <location>
        <begin position="321"/>
        <end position="340"/>
    </location>
</feature>
<evidence type="ECO:0000256" key="1">
    <source>
        <dbReference type="SAM" id="Phobius"/>
    </source>
</evidence>
<proteinExistence type="predicted"/>
<keyword evidence="1" id="KW-1133">Transmembrane helix</keyword>
<protein>
    <submittedName>
        <fullName evidence="2">Uncharacterized protein</fullName>
    </submittedName>
</protein>
<name>A0A2J6PQ54_9HELO</name>
<gene>
    <name evidence="2" type="ORF">NA56DRAFT_322846</name>
</gene>
<dbReference type="EMBL" id="KZ613508">
    <property type="protein sequence ID" value="PMD16158.1"/>
    <property type="molecule type" value="Genomic_DNA"/>
</dbReference>
<dbReference type="OrthoDB" id="5428890at2759"/>
<keyword evidence="1" id="KW-0472">Membrane</keyword>
<evidence type="ECO:0000313" key="3">
    <source>
        <dbReference type="Proteomes" id="UP000235672"/>
    </source>
</evidence>
<dbReference type="AlphaFoldDB" id="A0A2J6PQ54"/>
<sequence length="356" mass="41214">MHKTMSRSNPLLVDIQQQDLSYETKCAILNGIWGTNYTAKELAAQRLGESYLHYYDEQCRNALHSTELEPSIRTHNDIIEIVHHLQQHPTSLRQDIKLQLDSTLAKSELDAAENCLDEGIDLAARLLSMTAIGKLKHSFVPGQKPLIWESGPLKALLEGRFQIPASTNRSIIRVKLDRLFIAQNLERIAGLKIVWTDNLSDHLRLMRDDTEVAIYHHASFLEHQKKSPIFPEGFIEETIQTFCLLFPQFDRASRKWFRAQQTRFRLDDKAGACGHVSTEERQIDNFVFWHDRIGILKQAFDEAEPSTIAQWWFDRRRRVQWYTFWVAALVLALTIFFGAIQCIEGGLQVYKAYYPS</sequence>
<keyword evidence="3" id="KW-1185">Reference proteome</keyword>
<dbReference type="Proteomes" id="UP000235672">
    <property type="component" value="Unassembled WGS sequence"/>
</dbReference>
<organism evidence="2 3">
    <name type="scientific">Hyaloscypha hepaticicola</name>
    <dbReference type="NCBI Taxonomy" id="2082293"/>
    <lineage>
        <taxon>Eukaryota</taxon>
        <taxon>Fungi</taxon>
        <taxon>Dikarya</taxon>
        <taxon>Ascomycota</taxon>
        <taxon>Pezizomycotina</taxon>
        <taxon>Leotiomycetes</taxon>
        <taxon>Helotiales</taxon>
        <taxon>Hyaloscyphaceae</taxon>
        <taxon>Hyaloscypha</taxon>
    </lineage>
</organism>
<evidence type="ECO:0000313" key="2">
    <source>
        <dbReference type="EMBL" id="PMD16158.1"/>
    </source>
</evidence>
<reference evidence="2 3" key="1">
    <citation type="submission" date="2016-05" db="EMBL/GenBank/DDBJ databases">
        <title>A degradative enzymes factory behind the ericoid mycorrhizal symbiosis.</title>
        <authorList>
            <consortium name="DOE Joint Genome Institute"/>
            <person name="Martino E."/>
            <person name="Morin E."/>
            <person name="Grelet G."/>
            <person name="Kuo A."/>
            <person name="Kohler A."/>
            <person name="Daghino S."/>
            <person name="Barry K."/>
            <person name="Choi C."/>
            <person name="Cichocki N."/>
            <person name="Clum A."/>
            <person name="Copeland A."/>
            <person name="Hainaut M."/>
            <person name="Haridas S."/>
            <person name="Labutti K."/>
            <person name="Lindquist E."/>
            <person name="Lipzen A."/>
            <person name="Khouja H.-R."/>
            <person name="Murat C."/>
            <person name="Ohm R."/>
            <person name="Olson A."/>
            <person name="Spatafora J."/>
            <person name="Veneault-Fourrey C."/>
            <person name="Henrissat B."/>
            <person name="Grigoriev I."/>
            <person name="Martin F."/>
            <person name="Perotto S."/>
        </authorList>
    </citation>
    <scope>NUCLEOTIDE SEQUENCE [LARGE SCALE GENOMIC DNA]</scope>
    <source>
        <strain evidence="2 3">UAMH 7357</strain>
    </source>
</reference>
<accession>A0A2J6PQ54</accession>